<keyword evidence="5" id="KW-0664">Pyridoxine biosynthesis</keyword>
<comment type="pathway">
    <text evidence="5">Cofactor metabolism; pyridoxal 5'-phosphate salvage; pyridoxal 5'-phosphate from pyridoxamine 5'-phosphate: step 1/1.</text>
</comment>
<dbReference type="GO" id="GO:0010181">
    <property type="term" value="F:FMN binding"/>
    <property type="evidence" value="ECO:0007669"/>
    <property type="project" value="UniProtKB-UniRule"/>
</dbReference>
<dbReference type="NCBIfam" id="NF004231">
    <property type="entry name" value="PRK05679.1"/>
    <property type="match status" value="1"/>
</dbReference>
<comment type="subunit">
    <text evidence="5">Homodimer.</text>
</comment>
<dbReference type="PANTHER" id="PTHR10851:SF0">
    <property type="entry name" value="PYRIDOXINE-5'-PHOSPHATE OXIDASE"/>
    <property type="match status" value="1"/>
</dbReference>
<dbReference type="PROSITE" id="PS01064">
    <property type="entry name" value="PYRIDOX_OXIDASE"/>
    <property type="match status" value="1"/>
</dbReference>
<evidence type="ECO:0000256" key="5">
    <source>
        <dbReference type="HAMAP-Rule" id="MF_01629"/>
    </source>
</evidence>
<proteinExistence type="inferred from homology"/>
<dbReference type="PANTHER" id="PTHR10851">
    <property type="entry name" value="PYRIDOXINE-5-PHOSPHATE OXIDASE"/>
    <property type="match status" value="1"/>
</dbReference>
<accession>A0A517MMI0</accession>
<evidence type="ECO:0000256" key="7">
    <source>
        <dbReference type="PIRSR" id="PIRSR000190-2"/>
    </source>
</evidence>
<keyword evidence="11" id="KW-1185">Reference proteome</keyword>
<protein>
    <recommendedName>
        <fullName evidence="5">Pyridoxine/pyridoxamine 5'-phosphate oxidase</fullName>
        <ecNumber evidence="5">1.4.3.5</ecNumber>
    </recommendedName>
    <alternativeName>
        <fullName evidence="5">PNP/PMP oxidase</fullName>
        <shortName evidence="5">PNPOx</shortName>
    </alternativeName>
    <alternativeName>
        <fullName evidence="5">Pyridoxal 5'-phosphate synthase</fullName>
    </alternativeName>
</protein>
<reference evidence="10 11" key="1">
    <citation type="submission" date="2019-02" db="EMBL/GenBank/DDBJ databases">
        <title>Deep-cultivation of Planctomycetes and their phenomic and genomic characterization uncovers novel biology.</title>
        <authorList>
            <person name="Wiegand S."/>
            <person name="Jogler M."/>
            <person name="Boedeker C."/>
            <person name="Pinto D."/>
            <person name="Vollmers J."/>
            <person name="Rivas-Marin E."/>
            <person name="Kohn T."/>
            <person name="Peeters S.H."/>
            <person name="Heuer A."/>
            <person name="Rast P."/>
            <person name="Oberbeckmann S."/>
            <person name="Bunk B."/>
            <person name="Jeske O."/>
            <person name="Meyerdierks A."/>
            <person name="Storesund J.E."/>
            <person name="Kallscheuer N."/>
            <person name="Luecker S."/>
            <person name="Lage O.M."/>
            <person name="Pohl T."/>
            <person name="Merkel B.J."/>
            <person name="Hornburger P."/>
            <person name="Mueller R.-W."/>
            <person name="Bruemmer F."/>
            <person name="Labrenz M."/>
            <person name="Spormann A.M."/>
            <person name="Op den Camp H."/>
            <person name="Overmann J."/>
            <person name="Amann R."/>
            <person name="Jetten M.S.M."/>
            <person name="Mascher T."/>
            <person name="Medema M.H."/>
            <person name="Devos D.P."/>
            <person name="Kaster A.-K."/>
            <person name="Ovreas L."/>
            <person name="Rohde M."/>
            <person name="Galperin M.Y."/>
            <person name="Jogler C."/>
        </authorList>
    </citation>
    <scope>NUCLEOTIDE SEQUENCE [LARGE SCALE GENOMIC DNA]</scope>
    <source>
        <strain evidence="10 11">FF011L</strain>
    </source>
</reference>
<feature type="binding site" evidence="5 6">
    <location>
        <position position="70"/>
    </location>
    <ligand>
        <name>substrate</name>
    </ligand>
</feature>
<gene>
    <name evidence="5 10" type="primary">pdxH</name>
    <name evidence="10" type="ORF">FF011L_47910</name>
</gene>
<comment type="cofactor">
    <cofactor evidence="5 7">
        <name>FMN</name>
        <dbReference type="ChEBI" id="CHEBI:58210"/>
    </cofactor>
    <text evidence="5 7">Binds 1 FMN per subunit.</text>
</comment>
<dbReference type="AlphaFoldDB" id="A0A517MMI0"/>
<comment type="caution">
    <text evidence="5">Lacks conserved residue(s) required for the propagation of feature annotation.</text>
</comment>
<dbReference type="Pfam" id="PF10590">
    <property type="entry name" value="PNP_phzG_C"/>
    <property type="match status" value="1"/>
</dbReference>
<evidence type="ECO:0000256" key="1">
    <source>
        <dbReference type="ARBA" id="ARBA00007301"/>
    </source>
</evidence>
<comment type="pathway">
    <text evidence="5">Cofactor metabolism; pyridoxal 5'-phosphate salvage; pyridoxal 5'-phosphate from pyridoxine 5'-phosphate: step 1/1.</text>
</comment>
<organism evidence="10 11">
    <name type="scientific">Roseimaritima multifibrata</name>
    <dbReference type="NCBI Taxonomy" id="1930274"/>
    <lineage>
        <taxon>Bacteria</taxon>
        <taxon>Pseudomonadati</taxon>
        <taxon>Planctomycetota</taxon>
        <taxon>Planctomycetia</taxon>
        <taxon>Pirellulales</taxon>
        <taxon>Pirellulaceae</taxon>
        <taxon>Roseimaritima</taxon>
    </lineage>
</organism>
<dbReference type="HAMAP" id="MF_01629">
    <property type="entry name" value="PdxH"/>
    <property type="match status" value="1"/>
</dbReference>
<dbReference type="GO" id="GO:0004733">
    <property type="term" value="F:pyridoxamine phosphate oxidase activity"/>
    <property type="evidence" value="ECO:0007669"/>
    <property type="project" value="UniProtKB-UniRule"/>
</dbReference>
<dbReference type="GO" id="GO:0008615">
    <property type="term" value="P:pyridoxine biosynthetic process"/>
    <property type="evidence" value="ECO:0007669"/>
    <property type="project" value="UniProtKB-UniRule"/>
</dbReference>
<feature type="binding site" evidence="5 7">
    <location>
        <begin position="80"/>
        <end position="81"/>
    </location>
    <ligand>
        <name>FMN</name>
        <dbReference type="ChEBI" id="CHEBI:58210"/>
    </ligand>
</feature>
<dbReference type="Proteomes" id="UP000320672">
    <property type="component" value="Chromosome"/>
</dbReference>
<feature type="binding site" evidence="6">
    <location>
        <begin position="9"/>
        <end position="12"/>
    </location>
    <ligand>
        <name>substrate</name>
    </ligand>
</feature>
<feature type="binding site" evidence="5 6">
    <location>
        <position position="135"/>
    </location>
    <ligand>
        <name>substrate</name>
    </ligand>
</feature>
<evidence type="ECO:0000313" key="10">
    <source>
        <dbReference type="EMBL" id="QDS95987.1"/>
    </source>
</evidence>
<keyword evidence="4 5" id="KW-0560">Oxidoreductase</keyword>
<dbReference type="InterPro" id="IPR011576">
    <property type="entry name" value="Pyridox_Oxase_N"/>
</dbReference>
<dbReference type="KEGG" id="rml:FF011L_47910"/>
<dbReference type="EMBL" id="CP036262">
    <property type="protein sequence ID" value="QDS95987.1"/>
    <property type="molecule type" value="Genomic_DNA"/>
</dbReference>
<feature type="binding site" evidence="5 7">
    <location>
        <position position="189"/>
    </location>
    <ligand>
        <name>FMN</name>
        <dbReference type="ChEBI" id="CHEBI:58210"/>
    </ligand>
</feature>
<keyword evidence="2 5" id="KW-0285">Flavoprotein</keyword>
<feature type="binding site" evidence="5 7">
    <location>
        <begin position="65"/>
        <end position="70"/>
    </location>
    <ligand>
        <name>FMN</name>
        <dbReference type="ChEBI" id="CHEBI:58210"/>
    </ligand>
</feature>
<dbReference type="NCBIfam" id="TIGR00558">
    <property type="entry name" value="pdxH"/>
    <property type="match status" value="1"/>
</dbReference>
<dbReference type="InterPro" id="IPR012349">
    <property type="entry name" value="Split_barrel_FMN-bd"/>
</dbReference>
<feature type="binding site" evidence="5 7">
    <location>
        <position position="109"/>
    </location>
    <ligand>
        <name>FMN</name>
        <dbReference type="ChEBI" id="CHEBI:58210"/>
    </ligand>
</feature>
<sequence length="216" mass="25113">MKKEIEAMRKSYTLAGLDQSEADSSPFRQFTKWFQEAQEGDLPSWFEVNAMTLSTADLEGHVTNRIVLLKQFDESGFTFFTNYMSHKGQQLAANPHAALCFFWPHLERQIRITGTVNRVASEISDQYFASRPRDSQLGALISTQSSPLADRSTMETAFQRYQKEFEGQPIPRPDHWGGYLLKPTEIEFWQGRPSRLHDRIRYQNQNDQWTIDRICP</sequence>
<feature type="binding site" evidence="5 7">
    <location>
        <position position="199"/>
    </location>
    <ligand>
        <name>FMN</name>
        <dbReference type="ChEBI" id="CHEBI:58210"/>
    </ligand>
</feature>
<dbReference type="InterPro" id="IPR019576">
    <property type="entry name" value="Pyridoxamine_oxidase_dimer_C"/>
</dbReference>
<feature type="binding site" evidence="5 6">
    <location>
        <begin position="195"/>
        <end position="197"/>
    </location>
    <ligand>
        <name>substrate</name>
    </ligand>
</feature>
<name>A0A517MMI0_9BACT</name>
<dbReference type="InterPro" id="IPR000659">
    <property type="entry name" value="Pyridox_Oxase"/>
</dbReference>
<evidence type="ECO:0000256" key="3">
    <source>
        <dbReference type="ARBA" id="ARBA00022643"/>
    </source>
</evidence>
<dbReference type="UniPathway" id="UPA01068">
    <property type="reaction ID" value="UER00304"/>
</dbReference>
<evidence type="ECO:0000313" key="11">
    <source>
        <dbReference type="Proteomes" id="UP000320672"/>
    </source>
</evidence>
<dbReference type="InterPro" id="IPR019740">
    <property type="entry name" value="Pyridox_Oxase_CS"/>
</dbReference>
<evidence type="ECO:0000259" key="9">
    <source>
        <dbReference type="Pfam" id="PF10590"/>
    </source>
</evidence>
<dbReference type="PIRSF" id="PIRSF000190">
    <property type="entry name" value="Pyd_amn-ph_oxd"/>
    <property type="match status" value="1"/>
</dbReference>
<dbReference type="Gene3D" id="2.30.110.10">
    <property type="entry name" value="Electron Transport, Fmn-binding Protein, Chain A"/>
    <property type="match status" value="1"/>
</dbReference>
<evidence type="ECO:0000256" key="2">
    <source>
        <dbReference type="ARBA" id="ARBA00022630"/>
    </source>
</evidence>
<feature type="binding site" evidence="5 7">
    <location>
        <position position="87"/>
    </location>
    <ligand>
        <name>FMN</name>
        <dbReference type="ChEBI" id="CHEBI:58210"/>
    </ligand>
</feature>
<dbReference type="RefSeq" id="WP_145354197.1">
    <property type="nucleotide sequence ID" value="NZ_CP036262.1"/>
</dbReference>
<comment type="function">
    <text evidence="5">Catalyzes the oxidation of either pyridoxine 5'-phosphate (PNP) or pyridoxamine 5'-phosphate (PMP) into pyridoxal 5'-phosphate (PLP).</text>
</comment>
<evidence type="ECO:0000259" key="8">
    <source>
        <dbReference type="Pfam" id="PF01243"/>
    </source>
</evidence>
<feature type="domain" description="Pyridoxamine 5'-phosphate oxidase N-terminal" evidence="8">
    <location>
        <begin position="48"/>
        <end position="161"/>
    </location>
</feature>
<comment type="catalytic activity">
    <reaction evidence="5">
        <text>pyridoxamine 5'-phosphate + O2 + H2O = pyridoxal 5'-phosphate + H2O2 + NH4(+)</text>
        <dbReference type="Rhea" id="RHEA:15817"/>
        <dbReference type="ChEBI" id="CHEBI:15377"/>
        <dbReference type="ChEBI" id="CHEBI:15379"/>
        <dbReference type="ChEBI" id="CHEBI:16240"/>
        <dbReference type="ChEBI" id="CHEBI:28938"/>
        <dbReference type="ChEBI" id="CHEBI:58451"/>
        <dbReference type="ChEBI" id="CHEBI:597326"/>
        <dbReference type="EC" id="1.4.3.5"/>
    </reaction>
</comment>
<comment type="catalytic activity">
    <reaction evidence="5">
        <text>pyridoxine 5'-phosphate + O2 = pyridoxal 5'-phosphate + H2O2</text>
        <dbReference type="Rhea" id="RHEA:15149"/>
        <dbReference type="ChEBI" id="CHEBI:15379"/>
        <dbReference type="ChEBI" id="CHEBI:16240"/>
        <dbReference type="ChEBI" id="CHEBI:58589"/>
        <dbReference type="ChEBI" id="CHEBI:597326"/>
        <dbReference type="EC" id="1.4.3.5"/>
    </reaction>
</comment>
<comment type="similarity">
    <text evidence="1 5">Belongs to the pyridoxamine 5'-phosphate oxidase family.</text>
</comment>
<keyword evidence="3 5" id="KW-0288">FMN</keyword>
<evidence type="ECO:0000256" key="4">
    <source>
        <dbReference type="ARBA" id="ARBA00023002"/>
    </source>
</evidence>
<feature type="binding site" evidence="5 7">
    <location>
        <begin position="144"/>
        <end position="145"/>
    </location>
    <ligand>
        <name>FMN</name>
        <dbReference type="ChEBI" id="CHEBI:58210"/>
    </ligand>
</feature>
<evidence type="ECO:0000256" key="6">
    <source>
        <dbReference type="PIRSR" id="PIRSR000190-1"/>
    </source>
</evidence>
<dbReference type="SUPFAM" id="SSF50475">
    <property type="entry name" value="FMN-binding split barrel"/>
    <property type="match status" value="1"/>
</dbReference>
<feature type="domain" description="Pyridoxine 5'-phosphate oxidase dimerisation C-terminal" evidence="9">
    <location>
        <begin position="176"/>
        <end position="216"/>
    </location>
</feature>
<dbReference type="Pfam" id="PF01243">
    <property type="entry name" value="PNPOx_N"/>
    <property type="match status" value="1"/>
</dbReference>
<feature type="binding site" evidence="5 6">
    <location>
        <position position="131"/>
    </location>
    <ligand>
        <name>substrate</name>
    </ligand>
</feature>
<dbReference type="EC" id="1.4.3.5" evidence="5"/>
<feature type="binding site" evidence="5 6">
    <location>
        <position position="127"/>
    </location>
    <ligand>
        <name>substrate</name>
    </ligand>
</feature>
<dbReference type="OrthoDB" id="9780392at2"/>